<dbReference type="STRING" id="93684.SAMN05421853_102124"/>
<name>A0A1I5W4K4_9RHOB</name>
<dbReference type="AlphaFoldDB" id="A0A1I5W4K4"/>
<evidence type="ECO:0000313" key="1">
    <source>
        <dbReference type="EMBL" id="SFQ14684.1"/>
    </source>
</evidence>
<keyword evidence="2" id="KW-1185">Reference proteome</keyword>
<sequence>MTEYRTIDGDMIDEIAFRHYGRQDMVERVYDANPGLATRGPVLPSGVIVFLPEADPRTVNVPIRLWGRSA</sequence>
<dbReference type="RefSeq" id="WP_093009406.1">
    <property type="nucleotide sequence ID" value="NZ_FOXV01000002.1"/>
</dbReference>
<dbReference type="InterPro" id="IPR008861">
    <property type="entry name" value="GpX-like"/>
</dbReference>
<dbReference type="Pfam" id="PF05489">
    <property type="entry name" value="Phage_tail_X"/>
    <property type="match status" value="1"/>
</dbReference>
<organism evidence="1 2">
    <name type="scientific">Roseivivax halotolerans</name>
    <dbReference type="NCBI Taxonomy" id="93684"/>
    <lineage>
        <taxon>Bacteria</taxon>
        <taxon>Pseudomonadati</taxon>
        <taxon>Pseudomonadota</taxon>
        <taxon>Alphaproteobacteria</taxon>
        <taxon>Rhodobacterales</taxon>
        <taxon>Roseobacteraceae</taxon>
        <taxon>Roseivivax</taxon>
    </lineage>
</organism>
<evidence type="ECO:0000313" key="2">
    <source>
        <dbReference type="Proteomes" id="UP000243106"/>
    </source>
</evidence>
<accession>A0A1I5W4K4</accession>
<proteinExistence type="predicted"/>
<gene>
    <name evidence="1" type="ORF">SAMN05421853_102124</name>
</gene>
<reference evidence="2" key="1">
    <citation type="submission" date="2016-10" db="EMBL/GenBank/DDBJ databases">
        <authorList>
            <person name="Varghese N."/>
            <person name="Submissions S."/>
        </authorList>
    </citation>
    <scope>NUCLEOTIDE SEQUENCE [LARGE SCALE GENOMIC DNA]</scope>
    <source>
        <strain evidence="2">JCM 10271</strain>
    </source>
</reference>
<dbReference type="EMBL" id="FOXV01000002">
    <property type="protein sequence ID" value="SFQ14684.1"/>
    <property type="molecule type" value="Genomic_DNA"/>
</dbReference>
<protein>
    <submittedName>
        <fullName evidence="1">P2-like prophage tail protein X</fullName>
    </submittedName>
</protein>
<dbReference type="Proteomes" id="UP000243106">
    <property type="component" value="Unassembled WGS sequence"/>
</dbReference>